<dbReference type="InterPro" id="IPR000719">
    <property type="entry name" value="Prot_kinase_dom"/>
</dbReference>
<evidence type="ECO:0000313" key="5">
    <source>
        <dbReference type="EMBL" id="ESP88269.1"/>
    </source>
</evidence>
<dbReference type="PATRIC" id="fig|1324957.4.peg.2014"/>
<keyword evidence="5" id="KW-0808">Transferase</keyword>
<dbReference type="PANTHER" id="PTHR10566">
    <property type="entry name" value="CHAPERONE-ACTIVITY OF BC1 COMPLEX CABC1 -RELATED"/>
    <property type="match status" value="1"/>
</dbReference>
<evidence type="ECO:0000313" key="6">
    <source>
        <dbReference type="Proteomes" id="UP000017840"/>
    </source>
</evidence>
<feature type="compositionally biased region" description="Basic and acidic residues" evidence="2">
    <location>
        <begin position="554"/>
        <end position="564"/>
    </location>
</feature>
<name>V4HK19_9EURY</name>
<reference evidence="5 6" key="1">
    <citation type="journal article" date="2013" name="Genome Announc.">
        <title>Draft Genome Sequence of 'Candidatus Halobonum tyrrellensis' Strain G22, Isolated from the Hypersaline Waters of Lake Tyrrell, Australia.</title>
        <authorList>
            <person name="Ugalde J.A."/>
            <person name="Narasingarao P."/>
            <person name="Kuo S."/>
            <person name="Podell S."/>
            <person name="Allen E.E."/>
        </authorList>
    </citation>
    <scope>NUCLEOTIDE SEQUENCE [LARGE SCALE GENOMIC DNA]</scope>
    <source>
        <strain evidence="5 6">G22</strain>
    </source>
</reference>
<evidence type="ECO:0000256" key="2">
    <source>
        <dbReference type="SAM" id="MobiDB-lite"/>
    </source>
</evidence>
<feature type="transmembrane region" description="Helical" evidence="3">
    <location>
        <begin position="490"/>
        <end position="510"/>
    </location>
</feature>
<feature type="transmembrane region" description="Helical" evidence="3">
    <location>
        <begin position="516"/>
        <end position="534"/>
    </location>
</feature>
<dbReference type="InterPro" id="IPR050154">
    <property type="entry name" value="UbiB_kinase"/>
</dbReference>
<dbReference type="GO" id="GO:0005524">
    <property type="term" value="F:ATP binding"/>
    <property type="evidence" value="ECO:0007669"/>
    <property type="project" value="InterPro"/>
</dbReference>
<dbReference type="InterPro" id="IPR011009">
    <property type="entry name" value="Kinase-like_dom_sf"/>
</dbReference>
<dbReference type="eggNOG" id="arCOG01189">
    <property type="taxonomic scope" value="Archaea"/>
</dbReference>
<sequence>MVTLVSLRAYRRFPLVLYRFLPLIVAYARDRNRFLLFGSSRQVSSEERVHRAEVLLDTLLTLGPTFIKLGQILSTRPDVMPPEYIDVLSSLQDDVPPAPWPESKEVLEAELGPVSEAFDAFDTDPISGASLGQVYVAEYEGRDVAVKVRRPGIEELVNADLRIIKWSMPLISRFVGQGQAFSLDNLTEEFDRTINQEMDYGREREMLERIRANFADNSEVVIPEPVDERSTRRVLTMEYVPGTKISDTDALDRMGVDRTALATTLQEVYLQMIIDDGVFHADPHPGNLSVTEEGRIIFYDFGMSGYVDSFVQEKIVDFYVAIANQDIDGILDALVEMGTLSPDADRAVMADVMELAIADVRGEDVDQYRVQQVIEQVESTIYDFPLRLPQNMALVLRVATVVEGVCVTLDSDFDFIDVATDYLEDEGYLEETAERLIRQAGRQVQDATRALATVPPKLDSVLDDVQREALTVNVNIEDDENVIDRLARRLSYSILTAVGLLSASVIYSFRTQGFDVYIAVGIVVLTLPMAFFLYRSFRTRDRGLQARPQFTRQSMRERERRQGRESPGVVDTGPAAPDEPAGGSAREAAVDRVETGADRPPSDADDGRR</sequence>
<dbReference type="InterPro" id="IPR004147">
    <property type="entry name" value="ABC1_dom"/>
</dbReference>
<dbReference type="PANTHER" id="PTHR10566:SF113">
    <property type="entry name" value="PROTEIN ACTIVITY OF BC1 COMPLEX KINASE 7, CHLOROPLASTIC"/>
    <property type="match status" value="1"/>
</dbReference>
<keyword evidence="6" id="KW-1185">Reference proteome</keyword>
<gene>
    <name evidence="5" type="ORF">K933_09911</name>
</gene>
<comment type="similarity">
    <text evidence="1">Belongs to the protein kinase superfamily. ADCK protein kinase family.</text>
</comment>
<dbReference type="Pfam" id="PF03109">
    <property type="entry name" value="ABC1"/>
    <property type="match status" value="1"/>
</dbReference>
<dbReference type="CDD" id="cd05121">
    <property type="entry name" value="ABC1_ADCK3-like"/>
    <property type="match status" value="1"/>
</dbReference>
<accession>V4HK19</accession>
<dbReference type="OrthoDB" id="8087at2157"/>
<evidence type="ECO:0000256" key="3">
    <source>
        <dbReference type="SAM" id="Phobius"/>
    </source>
</evidence>
<organism evidence="5 6">
    <name type="scientific">Candidatus Halobonum tyrrellensis G22</name>
    <dbReference type="NCBI Taxonomy" id="1324957"/>
    <lineage>
        <taxon>Archaea</taxon>
        <taxon>Methanobacteriati</taxon>
        <taxon>Methanobacteriota</taxon>
        <taxon>Stenosarchaea group</taxon>
        <taxon>Halobacteria</taxon>
        <taxon>Halobacteriales</taxon>
        <taxon>Haloferacaceae</taxon>
        <taxon>Candidatus Halobonum</taxon>
    </lineage>
</organism>
<dbReference type="RefSeq" id="WP_023394566.1">
    <property type="nucleotide sequence ID" value="NZ_ASGZ01000030.1"/>
</dbReference>
<dbReference type="Proteomes" id="UP000017840">
    <property type="component" value="Unassembled WGS sequence"/>
</dbReference>
<protein>
    <submittedName>
        <fullName evidence="5">Protein kinase</fullName>
    </submittedName>
</protein>
<feature type="region of interest" description="Disordered" evidence="2">
    <location>
        <begin position="545"/>
        <end position="609"/>
    </location>
</feature>
<dbReference type="SUPFAM" id="SSF56112">
    <property type="entry name" value="Protein kinase-like (PK-like)"/>
    <property type="match status" value="1"/>
</dbReference>
<keyword evidence="5" id="KW-0418">Kinase</keyword>
<dbReference type="AlphaFoldDB" id="V4HK19"/>
<keyword evidence="3" id="KW-0472">Membrane</keyword>
<comment type="caution">
    <text evidence="5">The sequence shown here is derived from an EMBL/GenBank/DDBJ whole genome shotgun (WGS) entry which is preliminary data.</text>
</comment>
<evidence type="ECO:0000256" key="1">
    <source>
        <dbReference type="ARBA" id="ARBA00009670"/>
    </source>
</evidence>
<keyword evidence="3" id="KW-1133">Transmembrane helix</keyword>
<keyword evidence="3" id="KW-0812">Transmembrane</keyword>
<feature type="compositionally biased region" description="Basic and acidic residues" evidence="2">
    <location>
        <begin position="588"/>
        <end position="609"/>
    </location>
</feature>
<evidence type="ECO:0000259" key="4">
    <source>
        <dbReference type="PROSITE" id="PS50011"/>
    </source>
</evidence>
<dbReference type="GO" id="GO:0004672">
    <property type="term" value="F:protein kinase activity"/>
    <property type="evidence" value="ECO:0007669"/>
    <property type="project" value="InterPro"/>
</dbReference>
<dbReference type="EMBL" id="ASGZ01000030">
    <property type="protein sequence ID" value="ESP88269.1"/>
    <property type="molecule type" value="Genomic_DNA"/>
</dbReference>
<dbReference type="PROSITE" id="PS50011">
    <property type="entry name" value="PROTEIN_KINASE_DOM"/>
    <property type="match status" value="1"/>
</dbReference>
<feature type="domain" description="Protein kinase" evidence="4">
    <location>
        <begin position="120"/>
        <end position="442"/>
    </location>
</feature>
<proteinExistence type="inferred from homology"/>
<dbReference type="STRING" id="1324957.K933_09911"/>